<dbReference type="InterPro" id="IPR029039">
    <property type="entry name" value="Flavoprotein-like_sf"/>
</dbReference>
<evidence type="ECO:0000256" key="5">
    <source>
        <dbReference type="ARBA" id="ARBA00038292"/>
    </source>
</evidence>
<organism evidence="7 8">
    <name type="scientific">Methanoculleus marisnigri</name>
    <dbReference type="NCBI Taxonomy" id="2198"/>
    <lineage>
        <taxon>Archaea</taxon>
        <taxon>Methanobacteriati</taxon>
        <taxon>Methanobacteriota</taxon>
        <taxon>Stenosarchaea group</taxon>
        <taxon>Methanomicrobia</taxon>
        <taxon>Methanomicrobiales</taxon>
        <taxon>Methanomicrobiaceae</taxon>
        <taxon>Methanoculleus</taxon>
    </lineage>
</organism>
<comment type="cofactor">
    <cofactor evidence="1">
        <name>FMN</name>
        <dbReference type="ChEBI" id="CHEBI:58210"/>
    </cofactor>
</comment>
<dbReference type="Pfam" id="PF03358">
    <property type="entry name" value="FMN_red"/>
    <property type="match status" value="1"/>
</dbReference>
<protein>
    <submittedName>
        <fullName evidence="7">NADPH-dependent FMN reductase</fullName>
    </submittedName>
</protein>
<keyword evidence="4" id="KW-0288">FMN</keyword>
<proteinExistence type="inferred from homology"/>
<feature type="domain" description="NADPH-dependent FMN reductase-like" evidence="6">
    <location>
        <begin position="4"/>
        <end position="112"/>
    </location>
</feature>
<sequence>MSKKIIALLGSPLLDGNTARLLDEAIRGAEEAGCEVEKLEVAHMDVLPCMEFFQCKGSETCLIQDEMEGIFARFREMDGLIIATPVMTMGIPGRLKSFIDRFQVFYMAKYHRGRSFISPERRRVRYGPRPRRAPAPFL</sequence>
<comment type="similarity">
    <text evidence="5">Belongs to the SsuE family. Isf subfamily.</text>
</comment>
<dbReference type="GO" id="GO:0016491">
    <property type="term" value="F:oxidoreductase activity"/>
    <property type="evidence" value="ECO:0007669"/>
    <property type="project" value="InterPro"/>
</dbReference>
<comment type="caution">
    <text evidence="7">The sequence shown here is derived from an EMBL/GenBank/DDBJ whole genome shotgun (WGS) entry which is preliminary data.</text>
</comment>
<evidence type="ECO:0000256" key="1">
    <source>
        <dbReference type="ARBA" id="ARBA00001917"/>
    </source>
</evidence>
<dbReference type="Gene3D" id="3.40.50.360">
    <property type="match status" value="1"/>
</dbReference>
<dbReference type="PANTHER" id="PTHR43278:SF4">
    <property type="entry name" value="NAD(P)H-DEPENDENT FMN-CONTAINING OXIDOREDUCTASE YWQN-RELATED"/>
    <property type="match status" value="1"/>
</dbReference>
<name>A0A101ITG7_9EURY</name>
<dbReference type="SUPFAM" id="SSF52218">
    <property type="entry name" value="Flavoproteins"/>
    <property type="match status" value="1"/>
</dbReference>
<dbReference type="InterPro" id="IPR051796">
    <property type="entry name" value="ISF_SsuE-like"/>
</dbReference>
<evidence type="ECO:0000313" key="7">
    <source>
        <dbReference type="EMBL" id="KUL00849.1"/>
    </source>
</evidence>
<evidence type="ECO:0000256" key="2">
    <source>
        <dbReference type="ARBA" id="ARBA00001966"/>
    </source>
</evidence>
<evidence type="ECO:0000256" key="4">
    <source>
        <dbReference type="ARBA" id="ARBA00022643"/>
    </source>
</evidence>
<dbReference type="AlphaFoldDB" id="A0A101ITG7"/>
<dbReference type="PATRIC" id="fig|2198.3.peg.1135"/>
<dbReference type="EMBL" id="LGHE01000139">
    <property type="protein sequence ID" value="KUL00849.1"/>
    <property type="molecule type" value="Genomic_DNA"/>
</dbReference>
<evidence type="ECO:0000313" key="8">
    <source>
        <dbReference type="Proteomes" id="UP000054598"/>
    </source>
</evidence>
<dbReference type="Proteomes" id="UP000054598">
    <property type="component" value="Unassembled WGS sequence"/>
</dbReference>
<dbReference type="InterPro" id="IPR005025">
    <property type="entry name" value="FMN_Rdtase-like_dom"/>
</dbReference>
<gene>
    <name evidence="7" type="ORF">XE10_1251</name>
</gene>
<reference evidence="8" key="1">
    <citation type="journal article" date="2015" name="MBio">
        <title>Genome-Resolved Metagenomic Analysis Reveals Roles for Candidate Phyla and Other Microbial Community Members in Biogeochemical Transformations in Oil Reservoirs.</title>
        <authorList>
            <person name="Hu P."/>
            <person name="Tom L."/>
            <person name="Singh A."/>
            <person name="Thomas B.C."/>
            <person name="Baker B.J."/>
            <person name="Piceno Y.M."/>
            <person name="Andersen G.L."/>
            <person name="Banfield J.F."/>
        </authorList>
    </citation>
    <scope>NUCLEOTIDE SEQUENCE [LARGE SCALE GENOMIC DNA]</scope>
</reference>
<comment type="cofactor">
    <cofactor evidence="2">
        <name>[4Fe-4S] cluster</name>
        <dbReference type="ChEBI" id="CHEBI:49883"/>
    </cofactor>
</comment>
<evidence type="ECO:0000256" key="3">
    <source>
        <dbReference type="ARBA" id="ARBA00022630"/>
    </source>
</evidence>
<evidence type="ECO:0000259" key="6">
    <source>
        <dbReference type="Pfam" id="PF03358"/>
    </source>
</evidence>
<keyword evidence="3" id="KW-0285">Flavoprotein</keyword>
<accession>A0A101ITG7</accession>
<dbReference type="PANTHER" id="PTHR43278">
    <property type="entry name" value="NAD(P)H-DEPENDENT FMN-CONTAINING OXIDOREDUCTASE YWQN-RELATED"/>
    <property type="match status" value="1"/>
</dbReference>